<keyword evidence="2" id="KW-1185">Reference proteome</keyword>
<comment type="caution">
    <text evidence="1">The sequence shown here is derived from an EMBL/GenBank/DDBJ whole genome shotgun (WGS) entry which is preliminary data.</text>
</comment>
<dbReference type="AlphaFoldDB" id="A0A5N5TKD0"/>
<dbReference type="Proteomes" id="UP000326759">
    <property type="component" value="Unassembled WGS sequence"/>
</dbReference>
<accession>A0A5N5TKD0</accession>
<protein>
    <submittedName>
        <fullName evidence="1">Uncharacterized protein</fullName>
    </submittedName>
</protein>
<organism evidence="1 2">
    <name type="scientific">Armadillidium nasatum</name>
    <dbReference type="NCBI Taxonomy" id="96803"/>
    <lineage>
        <taxon>Eukaryota</taxon>
        <taxon>Metazoa</taxon>
        <taxon>Ecdysozoa</taxon>
        <taxon>Arthropoda</taxon>
        <taxon>Crustacea</taxon>
        <taxon>Multicrustacea</taxon>
        <taxon>Malacostraca</taxon>
        <taxon>Eumalacostraca</taxon>
        <taxon>Peracarida</taxon>
        <taxon>Isopoda</taxon>
        <taxon>Oniscidea</taxon>
        <taxon>Crinocheta</taxon>
        <taxon>Armadillidiidae</taxon>
        <taxon>Armadillidium</taxon>
    </lineage>
</organism>
<sequence>MEDNGFTLVSKRKTARNRKKIISQNIEVEEDFDQSLRKIQAGKQKLIENIVIHTFLLRVRKSDAKSEENNDENYSSVI</sequence>
<dbReference type="OrthoDB" id="551431at2759"/>
<name>A0A5N5TKD0_9CRUS</name>
<evidence type="ECO:0000313" key="2">
    <source>
        <dbReference type="Proteomes" id="UP000326759"/>
    </source>
</evidence>
<evidence type="ECO:0000313" key="1">
    <source>
        <dbReference type="EMBL" id="KAB7506607.1"/>
    </source>
</evidence>
<reference evidence="1 2" key="1">
    <citation type="journal article" date="2019" name="PLoS Biol.">
        <title>Sex chromosomes control vertical transmission of feminizing Wolbachia symbionts in an isopod.</title>
        <authorList>
            <person name="Becking T."/>
            <person name="Chebbi M.A."/>
            <person name="Giraud I."/>
            <person name="Moumen B."/>
            <person name="Laverre T."/>
            <person name="Caubet Y."/>
            <person name="Peccoud J."/>
            <person name="Gilbert C."/>
            <person name="Cordaux R."/>
        </authorList>
    </citation>
    <scope>NUCLEOTIDE SEQUENCE [LARGE SCALE GENOMIC DNA]</scope>
    <source>
        <strain evidence="1">ANa2</strain>
        <tissue evidence="1">Whole body excluding digestive tract and cuticle</tissue>
    </source>
</reference>
<proteinExistence type="predicted"/>
<dbReference type="EMBL" id="SEYY01000726">
    <property type="protein sequence ID" value="KAB7506607.1"/>
    <property type="molecule type" value="Genomic_DNA"/>
</dbReference>
<gene>
    <name evidence="1" type="ORF">Anas_11305</name>
</gene>